<name>A0A2P2DHR9_9LEPT</name>
<protein>
    <submittedName>
        <fullName evidence="1">Uncharacterized protein</fullName>
    </submittedName>
</protein>
<gene>
    <name evidence="1" type="ORF">LPTSP2_34890</name>
</gene>
<accession>A0A2P2DHR9</accession>
<dbReference type="Proteomes" id="UP000245206">
    <property type="component" value="Unassembled WGS sequence"/>
</dbReference>
<organism evidence="1 2">
    <name type="scientific">Leptospira ellinghausenii</name>
    <dbReference type="NCBI Taxonomy" id="1917822"/>
    <lineage>
        <taxon>Bacteria</taxon>
        <taxon>Pseudomonadati</taxon>
        <taxon>Spirochaetota</taxon>
        <taxon>Spirochaetia</taxon>
        <taxon>Leptospirales</taxon>
        <taxon>Leptospiraceae</taxon>
        <taxon>Leptospira</taxon>
    </lineage>
</organism>
<comment type="caution">
    <text evidence="1">The sequence shown here is derived from an EMBL/GenBank/DDBJ whole genome shotgun (WGS) entry which is preliminary data.</text>
</comment>
<keyword evidence="2" id="KW-1185">Reference proteome</keyword>
<reference evidence="2" key="1">
    <citation type="journal article" date="2019" name="Microbiol. Immunol.">
        <title>Molecular and phenotypic characterization of Leptospira johnsonii sp. nov., Leptospira ellinghausenii sp. nov. and Leptospira ryugenii sp. nov. isolated from soil and water in Japan.</title>
        <authorList>
            <person name="Masuzawa T."/>
            <person name="Saito M."/>
            <person name="Nakao R."/>
            <person name="Nikaido Y."/>
            <person name="Matsumoto M."/>
            <person name="Ogawa M."/>
            <person name="Yokoyama M."/>
            <person name="Hidaka Y."/>
            <person name="Tomita J."/>
            <person name="Sakakibara K."/>
            <person name="Suzuki K."/>
            <person name="Yasuda S."/>
            <person name="Sato H."/>
            <person name="Yamaguchi M."/>
            <person name="Yoshida S.I."/>
            <person name="Koizumi N."/>
            <person name="Kawamura Y."/>
        </authorList>
    </citation>
    <scope>NUCLEOTIDE SEQUENCE [LARGE SCALE GENOMIC DNA]</scope>
    <source>
        <strain evidence="2">E18</strain>
    </source>
</reference>
<dbReference type="AlphaFoldDB" id="A0A2P2DHR9"/>
<evidence type="ECO:0000313" key="2">
    <source>
        <dbReference type="Proteomes" id="UP000245206"/>
    </source>
</evidence>
<dbReference type="EMBL" id="BFAZ01000010">
    <property type="protein sequence ID" value="GBF44186.1"/>
    <property type="molecule type" value="Genomic_DNA"/>
</dbReference>
<evidence type="ECO:0000313" key="1">
    <source>
        <dbReference type="EMBL" id="GBF44186.1"/>
    </source>
</evidence>
<sequence length="76" mass="8385">MCCDLAIQLSVGRGFNKETKDPRESDQTTNVIIGLPIERSESGEDWSDSKTIGQSQLSFLSDSPACVWWQGGSEDF</sequence>
<proteinExistence type="predicted"/>